<dbReference type="OrthoDB" id="1920951at2759"/>
<accession>A0A2Z6P6D7</accession>
<keyword evidence="4" id="KW-1185">Reference proteome</keyword>
<dbReference type="PANTHER" id="PTHR33868:SF19">
    <property type="entry name" value="PROTEIN, PUTATIVE-RELATED"/>
    <property type="match status" value="1"/>
</dbReference>
<evidence type="ECO:0000313" key="4">
    <source>
        <dbReference type="Proteomes" id="UP000242715"/>
    </source>
</evidence>
<dbReference type="Proteomes" id="UP000242715">
    <property type="component" value="Unassembled WGS sequence"/>
</dbReference>
<feature type="transmembrane region" description="Helical" evidence="2">
    <location>
        <begin position="430"/>
        <end position="453"/>
    </location>
</feature>
<keyword evidence="2" id="KW-0812">Transmembrane</keyword>
<proteinExistence type="predicted"/>
<dbReference type="PANTHER" id="PTHR33868">
    <property type="entry name" value="EXPRESSED PROTEIN"/>
    <property type="match status" value="1"/>
</dbReference>
<organism evidence="3 4">
    <name type="scientific">Trifolium subterraneum</name>
    <name type="common">Subterranean clover</name>
    <dbReference type="NCBI Taxonomy" id="3900"/>
    <lineage>
        <taxon>Eukaryota</taxon>
        <taxon>Viridiplantae</taxon>
        <taxon>Streptophyta</taxon>
        <taxon>Embryophyta</taxon>
        <taxon>Tracheophyta</taxon>
        <taxon>Spermatophyta</taxon>
        <taxon>Magnoliopsida</taxon>
        <taxon>eudicotyledons</taxon>
        <taxon>Gunneridae</taxon>
        <taxon>Pentapetalae</taxon>
        <taxon>rosids</taxon>
        <taxon>fabids</taxon>
        <taxon>Fabales</taxon>
        <taxon>Fabaceae</taxon>
        <taxon>Papilionoideae</taxon>
        <taxon>50 kb inversion clade</taxon>
        <taxon>NPAAA clade</taxon>
        <taxon>Hologalegina</taxon>
        <taxon>IRL clade</taxon>
        <taxon>Trifolieae</taxon>
        <taxon>Trifolium</taxon>
    </lineage>
</organism>
<evidence type="ECO:0000313" key="3">
    <source>
        <dbReference type="EMBL" id="GAU44052.1"/>
    </source>
</evidence>
<feature type="compositionally biased region" description="Polar residues" evidence="1">
    <location>
        <begin position="276"/>
        <end position="296"/>
    </location>
</feature>
<evidence type="ECO:0000256" key="1">
    <source>
        <dbReference type="SAM" id="MobiDB-lite"/>
    </source>
</evidence>
<sequence length="462" mass="52520">MLRASDAQRWVKVFDSVNDHQEAGEKRMENNDVLIILKLVSEDREEVMADFRIPKKLVSDWEPRNSIHDQIRTDSVRRPHNLDSDKLPDMKWWLHVKSNLECEPNYSCKTKELGDFYAEFVDGNVKNGEDQSIIDFDDLSYSGSDDLSVDQQPRHVSPTRVKNNNNTRMRKIEASVNNDLHFTPKKKDRKEFGFSDGRFMDCDVSDFSVSEKTASHVMGNEKPGPWWRTAGKDELASFVAQKSVEHVENCDLPHPQSKHFRQIFAKGVDNDKIPPSSLNQKGETGSSNADGYTSGTTTSFFPDSNSHFSSGQSKDFVSSNKDCQINPENSSITELLEALCHSQTRAREAEEAAQQAYNEKEHIVSLFFKQASQLFAYKQWFYMLQLENLCLQLRNKNQPLLNLFPHRETQPKKDRGRAEKRKISSNKKCGIGKCVAALAVGLSLAGAGLLLGWTMGWMFPSL</sequence>
<feature type="region of interest" description="Disordered" evidence="1">
    <location>
        <begin position="269"/>
        <end position="296"/>
    </location>
</feature>
<keyword evidence="2" id="KW-1133">Transmembrane helix</keyword>
<reference evidence="4" key="1">
    <citation type="journal article" date="2017" name="Front. Plant Sci.">
        <title>Climate Clever Clovers: New Paradigm to Reduce the Environmental Footprint of Ruminants by Breeding Low Methanogenic Forages Utilizing Haplotype Variation.</title>
        <authorList>
            <person name="Kaur P."/>
            <person name="Appels R."/>
            <person name="Bayer P.E."/>
            <person name="Keeble-Gagnere G."/>
            <person name="Wang J."/>
            <person name="Hirakawa H."/>
            <person name="Shirasawa K."/>
            <person name="Vercoe P."/>
            <person name="Stefanova K."/>
            <person name="Durmic Z."/>
            <person name="Nichols P."/>
            <person name="Revell C."/>
            <person name="Isobe S.N."/>
            <person name="Edwards D."/>
            <person name="Erskine W."/>
        </authorList>
    </citation>
    <scope>NUCLEOTIDE SEQUENCE [LARGE SCALE GENOMIC DNA]</scope>
    <source>
        <strain evidence="4">cv. Daliak</strain>
    </source>
</reference>
<dbReference type="EMBL" id="DF974011">
    <property type="protein sequence ID" value="GAU44052.1"/>
    <property type="molecule type" value="Genomic_DNA"/>
</dbReference>
<protein>
    <submittedName>
        <fullName evidence="3">Uncharacterized protein</fullName>
    </submittedName>
</protein>
<dbReference type="AlphaFoldDB" id="A0A2Z6P6D7"/>
<evidence type="ECO:0000256" key="2">
    <source>
        <dbReference type="SAM" id="Phobius"/>
    </source>
</evidence>
<gene>
    <name evidence="3" type="ORF">TSUD_399500</name>
</gene>
<keyword evidence="2" id="KW-0472">Membrane</keyword>
<name>A0A2Z6P6D7_TRISU</name>